<evidence type="ECO:0000256" key="4">
    <source>
        <dbReference type="ARBA" id="ARBA00004406"/>
    </source>
</evidence>
<proteinExistence type="inferred from homology"/>
<dbReference type="PROSITE" id="PS00086">
    <property type="entry name" value="CYTOCHROME_P450"/>
    <property type="match status" value="1"/>
</dbReference>
<evidence type="ECO:0000256" key="5">
    <source>
        <dbReference type="ARBA" id="ARBA00010617"/>
    </source>
</evidence>
<protein>
    <recommendedName>
        <fullName evidence="18">Cytochrome P450</fullName>
    </recommendedName>
</protein>
<keyword evidence="17" id="KW-1185">Reference proteome</keyword>
<dbReference type="EMBL" id="JAACXV010000004">
    <property type="protein sequence ID" value="KAF7287607.1"/>
    <property type="molecule type" value="Genomic_DNA"/>
</dbReference>
<dbReference type="SUPFAM" id="SSF48264">
    <property type="entry name" value="Cytochrome P450"/>
    <property type="match status" value="1"/>
</dbReference>
<comment type="caution">
    <text evidence="16">The sequence shown here is derived from an EMBL/GenBank/DDBJ whole genome shotgun (WGS) entry which is preliminary data.</text>
</comment>
<dbReference type="InterPro" id="IPR036396">
    <property type="entry name" value="Cyt_P450_sf"/>
</dbReference>
<dbReference type="InterPro" id="IPR001128">
    <property type="entry name" value="Cyt_P450"/>
</dbReference>
<comment type="cofactor">
    <cofactor evidence="1 14">
        <name>heme</name>
        <dbReference type="ChEBI" id="CHEBI:30413"/>
    </cofactor>
</comment>
<dbReference type="InterPro" id="IPR002401">
    <property type="entry name" value="Cyt_P450_E_grp-I"/>
</dbReference>
<evidence type="ECO:0000256" key="1">
    <source>
        <dbReference type="ARBA" id="ARBA00001971"/>
    </source>
</evidence>
<dbReference type="InterPro" id="IPR017972">
    <property type="entry name" value="Cyt_P450_CS"/>
</dbReference>
<accession>A0A834J3H1</accession>
<keyword evidence="7 14" id="KW-0479">Metal-binding</keyword>
<evidence type="ECO:0000313" key="16">
    <source>
        <dbReference type="EMBL" id="KAF7287607.1"/>
    </source>
</evidence>
<reference evidence="16" key="1">
    <citation type="submission" date="2020-08" db="EMBL/GenBank/DDBJ databases">
        <title>Genome sequencing and assembly of the red palm weevil Rhynchophorus ferrugineus.</title>
        <authorList>
            <person name="Dias G.B."/>
            <person name="Bergman C.M."/>
            <person name="Manee M."/>
        </authorList>
    </citation>
    <scope>NUCLEOTIDE SEQUENCE</scope>
    <source>
        <strain evidence="16">AA-2017</strain>
        <tissue evidence="16">Whole larva</tissue>
    </source>
</reference>
<dbReference type="PANTHER" id="PTHR24292">
    <property type="entry name" value="CYTOCHROME P450"/>
    <property type="match status" value="1"/>
</dbReference>
<dbReference type="AlphaFoldDB" id="A0A834J3H1"/>
<evidence type="ECO:0000256" key="8">
    <source>
        <dbReference type="ARBA" id="ARBA00022824"/>
    </source>
</evidence>
<keyword evidence="9" id="KW-0492">Microsome</keyword>
<dbReference type="GO" id="GO:0020037">
    <property type="term" value="F:heme binding"/>
    <property type="evidence" value="ECO:0007669"/>
    <property type="project" value="InterPro"/>
</dbReference>
<evidence type="ECO:0000256" key="12">
    <source>
        <dbReference type="ARBA" id="ARBA00023033"/>
    </source>
</evidence>
<dbReference type="GO" id="GO:0005789">
    <property type="term" value="C:endoplasmic reticulum membrane"/>
    <property type="evidence" value="ECO:0007669"/>
    <property type="project" value="UniProtKB-SubCell"/>
</dbReference>
<name>A0A834J3H1_RHYFE</name>
<sequence length="437" mass="51352">MRKNVPGPYPLQIFGNVLPCFMGRLSFGVVYRDIYRLFEEYPAVGLFRLLTPILLARDPAFIRRILQIDADYFYDNEWTVDPRKEPLMSKNPLVQKGKKWEETTNLLRPAFFPERLKFYLTEIYGVSEKMISYIESKSSDNVTYSVFAHSANSFDSDKPKFMETADHFAVRAQGRLLFQQTLPLLSNLLMLKIIPRSTGSRFNDFMDFQLNEAERNLSSTEITGHSAMVLQEGYEITSLVLSYVLYNLARNMHCQSRARGEIEFYDQRCGGLGRMPFDRLDNLEYTNACIYESMRLCPVLHHFTRVCTKEYKYKTENTRAYFKRLDFTIEPGTPVIIPYSSFCHDPRYFISPYVFNPYRFIRTEELVRNISFPFGAGHRTCLGKDYGFMQVQIGVIAILRRYEITVNERTAKPFKYEPYKMLNKVRGGIWLNFRRLY</sequence>
<dbReference type="Proteomes" id="UP000625711">
    <property type="component" value="Unassembled WGS sequence"/>
</dbReference>
<dbReference type="Pfam" id="PF00067">
    <property type="entry name" value="p450"/>
    <property type="match status" value="2"/>
</dbReference>
<keyword evidence="11 14" id="KW-0408">Iron</keyword>
<evidence type="ECO:0000256" key="15">
    <source>
        <dbReference type="RuleBase" id="RU000461"/>
    </source>
</evidence>
<evidence type="ECO:0000256" key="11">
    <source>
        <dbReference type="ARBA" id="ARBA00023004"/>
    </source>
</evidence>
<evidence type="ECO:0000256" key="2">
    <source>
        <dbReference type="ARBA" id="ARBA00003690"/>
    </source>
</evidence>
<comment type="function">
    <text evidence="2">May be involved in the metabolism of insect hormones and in the breakdown of synthetic insecticides.</text>
</comment>
<evidence type="ECO:0000256" key="9">
    <source>
        <dbReference type="ARBA" id="ARBA00022848"/>
    </source>
</evidence>
<dbReference type="InterPro" id="IPR050476">
    <property type="entry name" value="Insect_CytP450_Detox"/>
</dbReference>
<evidence type="ECO:0000256" key="10">
    <source>
        <dbReference type="ARBA" id="ARBA00023002"/>
    </source>
</evidence>
<keyword evidence="6 14" id="KW-0349">Heme</keyword>
<gene>
    <name evidence="16" type="ORF">GWI33_005959</name>
</gene>
<keyword evidence="12 15" id="KW-0503">Monooxygenase</keyword>
<dbReference type="PANTHER" id="PTHR24292:SF84">
    <property type="entry name" value="CYTOCHROME P450 28A5-RELATED"/>
    <property type="match status" value="1"/>
</dbReference>
<dbReference type="GO" id="GO:0004497">
    <property type="term" value="F:monooxygenase activity"/>
    <property type="evidence" value="ECO:0007669"/>
    <property type="project" value="UniProtKB-KW"/>
</dbReference>
<dbReference type="Gene3D" id="1.10.630.10">
    <property type="entry name" value="Cytochrome P450"/>
    <property type="match status" value="1"/>
</dbReference>
<evidence type="ECO:0000256" key="13">
    <source>
        <dbReference type="ARBA" id="ARBA00023136"/>
    </source>
</evidence>
<dbReference type="GO" id="GO:0016705">
    <property type="term" value="F:oxidoreductase activity, acting on paired donors, with incorporation or reduction of molecular oxygen"/>
    <property type="evidence" value="ECO:0007669"/>
    <property type="project" value="InterPro"/>
</dbReference>
<dbReference type="OrthoDB" id="8045785at2759"/>
<evidence type="ECO:0000256" key="3">
    <source>
        <dbReference type="ARBA" id="ARBA00004174"/>
    </source>
</evidence>
<comment type="similarity">
    <text evidence="5 15">Belongs to the cytochrome P450 family.</text>
</comment>
<evidence type="ECO:0000256" key="14">
    <source>
        <dbReference type="PIRSR" id="PIRSR602401-1"/>
    </source>
</evidence>
<keyword evidence="10 15" id="KW-0560">Oxidoreductase</keyword>
<comment type="subcellular location">
    <subcellularLocation>
        <location evidence="4">Endoplasmic reticulum membrane</location>
        <topology evidence="4">Peripheral membrane protein</topology>
    </subcellularLocation>
    <subcellularLocation>
        <location evidence="3">Microsome membrane</location>
        <topology evidence="3">Peripheral membrane protein</topology>
    </subcellularLocation>
</comment>
<dbReference type="PRINTS" id="PR00385">
    <property type="entry name" value="P450"/>
</dbReference>
<evidence type="ECO:0000313" key="17">
    <source>
        <dbReference type="Proteomes" id="UP000625711"/>
    </source>
</evidence>
<organism evidence="16 17">
    <name type="scientific">Rhynchophorus ferrugineus</name>
    <name type="common">Red palm weevil</name>
    <name type="synonym">Curculio ferrugineus</name>
    <dbReference type="NCBI Taxonomy" id="354439"/>
    <lineage>
        <taxon>Eukaryota</taxon>
        <taxon>Metazoa</taxon>
        <taxon>Ecdysozoa</taxon>
        <taxon>Arthropoda</taxon>
        <taxon>Hexapoda</taxon>
        <taxon>Insecta</taxon>
        <taxon>Pterygota</taxon>
        <taxon>Neoptera</taxon>
        <taxon>Endopterygota</taxon>
        <taxon>Coleoptera</taxon>
        <taxon>Polyphaga</taxon>
        <taxon>Cucujiformia</taxon>
        <taxon>Curculionidae</taxon>
        <taxon>Dryophthorinae</taxon>
        <taxon>Rhynchophorus</taxon>
    </lineage>
</organism>
<evidence type="ECO:0000256" key="6">
    <source>
        <dbReference type="ARBA" id="ARBA00022617"/>
    </source>
</evidence>
<evidence type="ECO:0000256" key="7">
    <source>
        <dbReference type="ARBA" id="ARBA00022723"/>
    </source>
</evidence>
<dbReference type="PRINTS" id="PR00463">
    <property type="entry name" value="EP450I"/>
</dbReference>
<evidence type="ECO:0008006" key="18">
    <source>
        <dbReference type="Google" id="ProtNLM"/>
    </source>
</evidence>
<keyword evidence="13" id="KW-0472">Membrane</keyword>
<feature type="binding site" description="axial binding residue" evidence="14">
    <location>
        <position position="381"/>
    </location>
    <ligand>
        <name>heme</name>
        <dbReference type="ChEBI" id="CHEBI:30413"/>
    </ligand>
    <ligandPart>
        <name>Fe</name>
        <dbReference type="ChEBI" id="CHEBI:18248"/>
    </ligandPart>
</feature>
<dbReference type="GO" id="GO:0005506">
    <property type="term" value="F:iron ion binding"/>
    <property type="evidence" value="ECO:0007669"/>
    <property type="project" value="InterPro"/>
</dbReference>
<keyword evidence="8" id="KW-0256">Endoplasmic reticulum</keyword>